<gene>
    <name evidence="2" type="ORF">ACFPZN_28170</name>
</gene>
<feature type="signal peptide" evidence="1">
    <location>
        <begin position="1"/>
        <end position="17"/>
    </location>
</feature>
<evidence type="ECO:0008006" key="4">
    <source>
        <dbReference type="Google" id="ProtNLM"/>
    </source>
</evidence>
<feature type="chain" id="PRO_5047029173" description="DUF3558 domain-containing protein" evidence="1">
    <location>
        <begin position="18"/>
        <end position="163"/>
    </location>
</feature>
<accession>A0ABW1A2X3</accession>
<sequence length="163" mass="17653">MRSFLVISILVTLLPLASCGGARRSLNACTLVDPSLAESLTGDRTGEPSTISDNETHNYVGCYWTDRNKANSLNVEAKVYDNPKTAEADFYRTAQTWECHTTLATPKPSNACAYKSPLDTGVIITKGPVMARIGYKGPGTPQHDQNRHPVIAQQLATKATTTL</sequence>
<dbReference type="EMBL" id="JBHSON010000043">
    <property type="protein sequence ID" value="MFC5749516.1"/>
    <property type="molecule type" value="Genomic_DNA"/>
</dbReference>
<comment type="caution">
    <text evidence="2">The sequence shown here is derived from an EMBL/GenBank/DDBJ whole genome shotgun (WGS) entry which is preliminary data.</text>
</comment>
<dbReference type="Proteomes" id="UP001596074">
    <property type="component" value="Unassembled WGS sequence"/>
</dbReference>
<evidence type="ECO:0000313" key="3">
    <source>
        <dbReference type="Proteomes" id="UP001596074"/>
    </source>
</evidence>
<evidence type="ECO:0000313" key="2">
    <source>
        <dbReference type="EMBL" id="MFC5749516.1"/>
    </source>
</evidence>
<name>A0ABW1A2X3_9ACTN</name>
<dbReference type="RefSeq" id="WP_378285244.1">
    <property type="nucleotide sequence ID" value="NZ_JBHSON010000043.1"/>
</dbReference>
<reference evidence="3" key="1">
    <citation type="journal article" date="2019" name="Int. J. Syst. Evol. Microbiol.">
        <title>The Global Catalogue of Microorganisms (GCM) 10K type strain sequencing project: providing services to taxonomists for standard genome sequencing and annotation.</title>
        <authorList>
            <consortium name="The Broad Institute Genomics Platform"/>
            <consortium name="The Broad Institute Genome Sequencing Center for Infectious Disease"/>
            <person name="Wu L."/>
            <person name="Ma J."/>
        </authorList>
    </citation>
    <scope>NUCLEOTIDE SEQUENCE [LARGE SCALE GENOMIC DNA]</scope>
    <source>
        <strain evidence="3">KCTC 42087</strain>
    </source>
</reference>
<organism evidence="2 3">
    <name type="scientific">Actinomadura rugatobispora</name>
    <dbReference type="NCBI Taxonomy" id="1994"/>
    <lineage>
        <taxon>Bacteria</taxon>
        <taxon>Bacillati</taxon>
        <taxon>Actinomycetota</taxon>
        <taxon>Actinomycetes</taxon>
        <taxon>Streptosporangiales</taxon>
        <taxon>Thermomonosporaceae</taxon>
        <taxon>Actinomadura</taxon>
    </lineage>
</organism>
<protein>
    <recommendedName>
        <fullName evidence="4">DUF3558 domain-containing protein</fullName>
    </recommendedName>
</protein>
<proteinExistence type="predicted"/>
<evidence type="ECO:0000256" key="1">
    <source>
        <dbReference type="SAM" id="SignalP"/>
    </source>
</evidence>
<keyword evidence="1" id="KW-0732">Signal</keyword>
<keyword evidence="3" id="KW-1185">Reference proteome</keyword>